<geneLocation type="plasmid" evidence="2">
    <name>pCBMA213_2</name>
</geneLocation>
<keyword evidence="1" id="KW-0472">Membrane</keyword>
<keyword evidence="2" id="KW-0614">Plasmid</keyword>
<protein>
    <submittedName>
        <fullName evidence="2">Uncharacterized protein</fullName>
    </submittedName>
</protein>
<proteinExistence type="predicted"/>
<name>A0A1S6GKY0_9MYCO</name>
<sequence>MTRTIAQHLAGNPGFAQHVAGNLSGDAPMRLRHTVHLLQHGVHGGWLTAIIFLLIMALPFIIALAGIIYRRTQRGSAQASPAYRPVSAAPWQSGMASSATPLYGSPAYPSAPIASAAPAWTAPQANRWAAPAPQWTR</sequence>
<feature type="transmembrane region" description="Helical" evidence="1">
    <location>
        <begin position="46"/>
        <end position="69"/>
    </location>
</feature>
<dbReference type="AlphaFoldDB" id="A0A1S6GKY0"/>
<keyword evidence="1" id="KW-0812">Transmembrane</keyword>
<gene>
    <name evidence="2" type="ORF">pCBMA213_2_00152</name>
</gene>
<dbReference type="EMBL" id="KY349138">
    <property type="protein sequence ID" value="AQS22516.1"/>
    <property type="molecule type" value="Genomic_DNA"/>
</dbReference>
<evidence type="ECO:0000256" key="1">
    <source>
        <dbReference type="SAM" id="Phobius"/>
    </source>
</evidence>
<evidence type="ECO:0000313" key="2">
    <source>
        <dbReference type="EMBL" id="AQS22516.1"/>
    </source>
</evidence>
<dbReference type="RefSeq" id="WP_155909839.1">
    <property type="nucleotide sequence ID" value="NZ_KY349138.1"/>
</dbReference>
<reference evidence="2" key="1">
    <citation type="submission" date="2016-12" db="EMBL/GenBank/DDBJ databases">
        <title>Complete plasmid sequence carrying type IV-like and type VII secretion systems from an atypical mycobacteria strain.</title>
        <authorList>
            <person name="Morgado S."/>
            <person name="Marin M."/>
            <person name="Fonseca E."/>
            <person name="Freitas F."/>
            <person name="Vicente A.C."/>
        </authorList>
    </citation>
    <scope>NUCLEOTIDE SEQUENCE</scope>
    <source>
        <strain evidence="2">CBMA 213</strain>
        <plasmid evidence="2">pCBMA213_2</plasmid>
    </source>
</reference>
<keyword evidence="1" id="KW-1133">Transmembrane helix</keyword>
<accession>A0A1S6GKY0</accession>
<organism evidence="2">
    <name type="scientific">Mycolicibacterium sp. CBMA 213</name>
    <dbReference type="NCBI Taxonomy" id="1968788"/>
    <lineage>
        <taxon>Bacteria</taxon>
        <taxon>Bacillati</taxon>
        <taxon>Actinomycetota</taxon>
        <taxon>Actinomycetes</taxon>
        <taxon>Mycobacteriales</taxon>
        <taxon>Mycobacteriaceae</taxon>
        <taxon>Mycolicibacterium</taxon>
    </lineage>
</organism>